<feature type="active site" description="Nucleophile" evidence="7">
    <location>
        <position position="446"/>
    </location>
</feature>
<dbReference type="Pfam" id="PF01471">
    <property type="entry name" value="PG_binding_1"/>
    <property type="match status" value="1"/>
</dbReference>
<sequence>MFHALRPRFTFLVAGLFLSLSVFTAEPAQAFTAFKQAIAEAASRDADVATFYRGNKYAPVWTGPGELDQARRKALIAALVRVEDHGLPAARYDVDRLVAQMANARTARDLGLVEVALTRAFLKYGRDVSSGMLVPSQIDDGIVREVERRDRVDMIKGFAASAEPKRFLKELAPISPEYLRLQKERLRLERLMAQGGWGPKVPSSKLEPGDNGPKVIALRNRLIAMGFMERSATATYDRALEKAVQAFQIAHGLEVDGVAGQGTIDEINKSPDARLKSVLVAMERERWIGRANQGREIIVNLTDFTAKVYDDGKLTFRTRSVVGKNQSDRRSPEFSDTMEHMIINPTWNVPRSIATKEYLPMMQRNPNAAGHLRLIDSRGRTVNRDNIDFSQYNTRNFPFDMKQAPGNRNALGLVKFMFPNKHNIYLHDTPAKNLFAREVRAYSHGCIRLHQPFEFAYTLLSKQVENPKEYFHQRLKTNRETQVDLETQIPVHIIYRTAYTEPKGPVQYRRDVYGRDAKIWAALANEGVVLRGHQG</sequence>
<evidence type="ECO:0000256" key="5">
    <source>
        <dbReference type="ARBA" id="ARBA00022984"/>
    </source>
</evidence>
<dbReference type="STRING" id="254406.SAMN04488042_10528"/>
<dbReference type="CDD" id="cd16913">
    <property type="entry name" value="YkuD_like"/>
    <property type="match status" value="1"/>
</dbReference>
<dbReference type="InterPro" id="IPR002477">
    <property type="entry name" value="Peptidoglycan-bd-like"/>
</dbReference>
<keyword evidence="3" id="KW-0808">Transferase</keyword>
<comment type="similarity">
    <text evidence="2">Belongs to the YkuD family.</text>
</comment>
<dbReference type="Gene3D" id="1.10.101.10">
    <property type="entry name" value="PGBD-like superfamily/PGBD"/>
    <property type="match status" value="1"/>
</dbReference>
<dbReference type="GO" id="GO:0004180">
    <property type="term" value="F:carboxypeptidase activity"/>
    <property type="evidence" value="ECO:0007669"/>
    <property type="project" value="UniProtKB-ARBA"/>
</dbReference>
<dbReference type="InterPro" id="IPR045380">
    <property type="entry name" value="LD_TPept_scaffold_dom"/>
</dbReference>
<dbReference type="UniPathway" id="UPA00219"/>
<comment type="pathway">
    <text evidence="1 7">Cell wall biogenesis; peptidoglycan biosynthesis.</text>
</comment>
<reference evidence="10 11" key="1">
    <citation type="submission" date="2016-10" db="EMBL/GenBank/DDBJ databases">
        <authorList>
            <person name="de Groot N.N."/>
        </authorList>
    </citation>
    <scope>NUCLEOTIDE SEQUENCE [LARGE SCALE GENOMIC DNA]</scope>
    <source>
        <strain evidence="10 11">DSM 15283</strain>
    </source>
</reference>
<protein>
    <submittedName>
        <fullName evidence="10">Murein L,D-transpeptidase YcbB/YkuD</fullName>
    </submittedName>
</protein>
<dbReference type="Pfam" id="PF03734">
    <property type="entry name" value="YkuD"/>
    <property type="match status" value="1"/>
</dbReference>
<proteinExistence type="inferred from homology"/>
<dbReference type="InterPro" id="IPR038063">
    <property type="entry name" value="Transpep_catalytic_dom"/>
</dbReference>
<dbReference type="EMBL" id="FOTQ01000005">
    <property type="protein sequence ID" value="SFM21354.1"/>
    <property type="molecule type" value="Genomic_DNA"/>
</dbReference>
<keyword evidence="8" id="KW-0732">Signal</keyword>
<evidence type="ECO:0000256" key="6">
    <source>
        <dbReference type="ARBA" id="ARBA00023316"/>
    </source>
</evidence>
<evidence type="ECO:0000256" key="4">
    <source>
        <dbReference type="ARBA" id="ARBA00022960"/>
    </source>
</evidence>
<name>A0A1I4P0K2_9RHOB</name>
<dbReference type="GO" id="GO:0071555">
    <property type="term" value="P:cell wall organization"/>
    <property type="evidence" value="ECO:0007669"/>
    <property type="project" value="UniProtKB-UniRule"/>
</dbReference>
<evidence type="ECO:0000256" key="2">
    <source>
        <dbReference type="ARBA" id="ARBA00005992"/>
    </source>
</evidence>
<dbReference type="InterPro" id="IPR036366">
    <property type="entry name" value="PGBDSf"/>
</dbReference>
<dbReference type="SUPFAM" id="SSF47090">
    <property type="entry name" value="PGBD-like"/>
    <property type="match status" value="1"/>
</dbReference>
<dbReference type="SUPFAM" id="SSF141523">
    <property type="entry name" value="L,D-transpeptidase catalytic domain-like"/>
    <property type="match status" value="1"/>
</dbReference>
<evidence type="ECO:0000256" key="7">
    <source>
        <dbReference type="PROSITE-ProRule" id="PRU01373"/>
    </source>
</evidence>
<dbReference type="PANTHER" id="PTHR41533:SF2">
    <property type="entry name" value="BLR7131 PROTEIN"/>
    <property type="match status" value="1"/>
</dbReference>
<dbReference type="Proteomes" id="UP000199144">
    <property type="component" value="Unassembled WGS sequence"/>
</dbReference>
<gene>
    <name evidence="10" type="ORF">SAMN04488042_10528</name>
</gene>
<dbReference type="GO" id="GO:0009252">
    <property type="term" value="P:peptidoglycan biosynthetic process"/>
    <property type="evidence" value="ECO:0007669"/>
    <property type="project" value="UniProtKB-UniPathway"/>
</dbReference>
<dbReference type="Gene3D" id="2.40.440.10">
    <property type="entry name" value="L,D-transpeptidase catalytic domain-like"/>
    <property type="match status" value="1"/>
</dbReference>
<evidence type="ECO:0000256" key="3">
    <source>
        <dbReference type="ARBA" id="ARBA00022679"/>
    </source>
</evidence>
<evidence type="ECO:0000259" key="9">
    <source>
        <dbReference type="PROSITE" id="PS52029"/>
    </source>
</evidence>
<dbReference type="PANTHER" id="PTHR41533">
    <property type="entry name" value="L,D-TRANSPEPTIDASE HI_1667-RELATED"/>
    <property type="match status" value="1"/>
</dbReference>
<feature type="chain" id="PRO_5011681934" evidence="8">
    <location>
        <begin position="25"/>
        <end position="535"/>
    </location>
</feature>
<dbReference type="GO" id="GO:0016740">
    <property type="term" value="F:transferase activity"/>
    <property type="evidence" value="ECO:0007669"/>
    <property type="project" value="UniProtKB-KW"/>
</dbReference>
<organism evidence="10 11">
    <name type="scientific">Shimia aestuarii</name>
    <dbReference type="NCBI Taxonomy" id="254406"/>
    <lineage>
        <taxon>Bacteria</taxon>
        <taxon>Pseudomonadati</taxon>
        <taxon>Pseudomonadota</taxon>
        <taxon>Alphaproteobacteria</taxon>
        <taxon>Rhodobacterales</taxon>
        <taxon>Roseobacteraceae</taxon>
    </lineage>
</organism>
<keyword evidence="5 7" id="KW-0573">Peptidoglycan synthesis</keyword>
<feature type="domain" description="L,D-TPase catalytic" evidence="9">
    <location>
        <begin position="295"/>
        <end position="471"/>
    </location>
</feature>
<evidence type="ECO:0000313" key="11">
    <source>
        <dbReference type="Proteomes" id="UP000199144"/>
    </source>
</evidence>
<feature type="signal peptide" evidence="8">
    <location>
        <begin position="1"/>
        <end position="24"/>
    </location>
</feature>
<dbReference type="GO" id="GO:0008360">
    <property type="term" value="P:regulation of cell shape"/>
    <property type="evidence" value="ECO:0007669"/>
    <property type="project" value="UniProtKB-UniRule"/>
</dbReference>
<feature type="active site" description="Proton donor/acceptor" evidence="7">
    <location>
        <position position="427"/>
    </location>
</feature>
<accession>A0A1I4P0K2</accession>
<dbReference type="Pfam" id="PF20142">
    <property type="entry name" value="Scaffold"/>
    <property type="match status" value="1"/>
</dbReference>
<dbReference type="PROSITE" id="PS52029">
    <property type="entry name" value="LD_TPASE"/>
    <property type="match status" value="1"/>
</dbReference>
<dbReference type="InterPro" id="IPR036365">
    <property type="entry name" value="PGBD-like_sf"/>
</dbReference>
<evidence type="ECO:0000256" key="1">
    <source>
        <dbReference type="ARBA" id="ARBA00004752"/>
    </source>
</evidence>
<keyword evidence="11" id="KW-1185">Reference proteome</keyword>
<dbReference type="AlphaFoldDB" id="A0A1I4P0K2"/>
<evidence type="ECO:0000256" key="8">
    <source>
        <dbReference type="SAM" id="SignalP"/>
    </source>
</evidence>
<dbReference type="InterPro" id="IPR005490">
    <property type="entry name" value="LD_TPept_cat_dom"/>
</dbReference>
<keyword evidence="4 7" id="KW-0133">Cell shape</keyword>
<evidence type="ECO:0000313" key="10">
    <source>
        <dbReference type="EMBL" id="SFM21354.1"/>
    </source>
</evidence>
<dbReference type="RefSeq" id="WP_207502968.1">
    <property type="nucleotide sequence ID" value="NZ_FOTQ01000005.1"/>
</dbReference>
<keyword evidence="6 7" id="KW-0961">Cell wall biogenesis/degradation</keyword>
<dbReference type="InterPro" id="IPR052905">
    <property type="entry name" value="LD-transpeptidase_YkuD-like"/>
</dbReference>